<proteinExistence type="predicted"/>
<reference evidence="1 2" key="1">
    <citation type="submission" date="2018-01" db="EMBL/GenBank/DDBJ databases">
        <title>Genome sequence of the PGP bacterium Paenibacillus illinoisensis E3.</title>
        <authorList>
            <person name="Rolli E."/>
            <person name="Marasco R."/>
            <person name="Bessem C."/>
            <person name="Michoud G."/>
            <person name="Gaiarsa S."/>
            <person name="Borin S."/>
            <person name="Daffonchio D."/>
        </authorList>
    </citation>
    <scope>NUCLEOTIDE SEQUENCE [LARGE SCALE GENOMIC DNA]</scope>
    <source>
        <strain evidence="1 2">E3</strain>
    </source>
</reference>
<accession>A0A2W0CDJ7</accession>
<name>A0A2W0CDJ7_9BACL</name>
<dbReference type="AlphaFoldDB" id="A0A2W0CDJ7"/>
<dbReference type="OrthoDB" id="9956579at2"/>
<dbReference type="Proteomes" id="UP000247459">
    <property type="component" value="Unassembled WGS sequence"/>
</dbReference>
<evidence type="ECO:0000313" key="2">
    <source>
        <dbReference type="Proteomes" id="UP000247459"/>
    </source>
</evidence>
<protein>
    <submittedName>
        <fullName evidence="1">Uncharacterized protein</fullName>
    </submittedName>
</protein>
<organism evidence="1 2">
    <name type="scientific">Paenibacillus illinoisensis</name>
    <dbReference type="NCBI Taxonomy" id="59845"/>
    <lineage>
        <taxon>Bacteria</taxon>
        <taxon>Bacillati</taxon>
        <taxon>Bacillota</taxon>
        <taxon>Bacilli</taxon>
        <taxon>Bacillales</taxon>
        <taxon>Paenibacillaceae</taxon>
        <taxon>Paenibacillus</taxon>
    </lineage>
</organism>
<gene>
    <name evidence="1" type="ORF">PIL02S_03308</name>
</gene>
<dbReference type="EMBL" id="PRLG01000020">
    <property type="protein sequence ID" value="PYY28162.1"/>
    <property type="molecule type" value="Genomic_DNA"/>
</dbReference>
<comment type="caution">
    <text evidence="1">The sequence shown here is derived from an EMBL/GenBank/DDBJ whole genome shotgun (WGS) entry which is preliminary data.</text>
</comment>
<evidence type="ECO:0000313" key="1">
    <source>
        <dbReference type="EMBL" id="PYY28162.1"/>
    </source>
</evidence>
<sequence>MAKKSVIARLRELKDDDLKEAIANSPIYYDESDIVREALRQFYFGHTGREPLFRGEQLFNVNNKLADLPNKVEVLQLERVSDYDDDDLERNLDNFINK</sequence>